<accession>A0A9D1J9W2</accession>
<comment type="caution">
    <text evidence="1">The sequence shown here is derived from an EMBL/GenBank/DDBJ whole genome shotgun (WGS) entry which is preliminary data.</text>
</comment>
<reference evidence="1" key="1">
    <citation type="submission" date="2020-10" db="EMBL/GenBank/DDBJ databases">
        <authorList>
            <person name="Gilroy R."/>
        </authorList>
    </citation>
    <scope>NUCLEOTIDE SEQUENCE</scope>
    <source>
        <strain evidence="1">ChiSjej5B23-6657</strain>
    </source>
</reference>
<name>A0A9D1J9W2_9FIRM</name>
<sequence>MRTEKDTLVEQLREAVRGREREKALELLKKGALDGLTKEQRLEIYKSLMTLRNMEIIHYLAKQEEKFSSEMLRMDFEPYLNKNFVRQVLARYRKKFDLTDERECENLFEIACEANDAETVKYLIRQGRGKNRYALLGEAELNVFQQSASIPQDALTQDAWMELLFSAAASEEKAPLPKSPGGSYNGCAGGRGGNHRLRRVLHSPLDGVGR</sequence>
<dbReference type="AlphaFoldDB" id="A0A9D1J9W2"/>
<dbReference type="EMBL" id="DVHM01000010">
    <property type="protein sequence ID" value="HIR69797.1"/>
    <property type="molecule type" value="Genomic_DNA"/>
</dbReference>
<reference evidence="1" key="2">
    <citation type="journal article" date="2021" name="PeerJ">
        <title>Extensive microbial diversity within the chicken gut microbiome revealed by metagenomics and culture.</title>
        <authorList>
            <person name="Gilroy R."/>
            <person name="Ravi A."/>
            <person name="Getino M."/>
            <person name="Pursley I."/>
            <person name="Horton D.L."/>
            <person name="Alikhan N.F."/>
            <person name="Baker D."/>
            <person name="Gharbi K."/>
            <person name="Hall N."/>
            <person name="Watson M."/>
            <person name="Adriaenssens E.M."/>
            <person name="Foster-Nyarko E."/>
            <person name="Jarju S."/>
            <person name="Secka A."/>
            <person name="Antonio M."/>
            <person name="Oren A."/>
            <person name="Chaudhuri R.R."/>
            <person name="La Ragione R."/>
            <person name="Hildebrand F."/>
            <person name="Pallen M.J."/>
        </authorList>
    </citation>
    <scope>NUCLEOTIDE SEQUENCE</scope>
    <source>
        <strain evidence="1">ChiSjej5B23-6657</strain>
    </source>
</reference>
<evidence type="ECO:0000313" key="2">
    <source>
        <dbReference type="Proteomes" id="UP000823912"/>
    </source>
</evidence>
<dbReference type="Proteomes" id="UP000823912">
    <property type="component" value="Unassembled WGS sequence"/>
</dbReference>
<proteinExistence type="predicted"/>
<organism evidence="1 2">
    <name type="scientific">Candidatus Pullilachnospira gallistercoris</name>
    <dbReference type="NCBI Taxonomy" id="2840911"/>
    <lineage>
        <taxon>Bacteria</taxon>
        <taxon>Bacillati</taxon>
        <taxon>Bacillota</taxon>
        <taxon>Clostridia</taxon>
        <taxon>Lachnospirales</taxon>
        <taxon>Lachnospiraceae</taxon>
        <taxon>Lachnospiraceae incertae sedis</taxon>
        <taxon>Candidatus Pullilachnospira</taxon>
    </lineage>
</organism>
<evidence type="ECO:0000313" key="1">
    <source>
        <dbReference type="EMBL" id="HIR69797.1"/>
    </source>
</evidence>
<gene>
    <name evidence="1" type="ORF">IAA55_00770</name>
</gene>
<protein>
    <submittedName>
        <fullName evidence="1">Uncharacterized protein</fullName>
    </submittedName>
</protein>